<gene>
    <name evidence="5" type="primary">Prrg4</name>
    <name evidence="5" type="ORF">PTEBUR_R05927</name>
</gene>
<sequence>LVLLCQLHVMAFAFPHCPGRLNNLKQPEWKDVFTSEKEANLFIGRHLLNNRFDFEAFTADNLERECFEELCSYEEAREVFEDPDKTNSKIIFHCVYCVLHRWKEHIMKITNVLSSGDETLQKINVTGLLISLVAAGVLLVIIALVIFYCCKSRCKSRQPPGYLDYARSRRRTSNIFRRHEEFSLNPLPLRTDDSGLPTYEQAVTSEGQHDMPPPPYPGPPKGARVFRKSMSLPAP</sequence>
<reference evidence="5 6" key="1">
    <citation type="submission" date="2019-09" db="EMBL/GenBank/DDBJ databases">
        <title>Bird 10,000 Genomes (B10K) Project - Family phase.</title>
        <authorList>
            <person name="Zhang G."/>
        </authorList>
    </citation>
    <scope>NUCLEOTIDE SEQUENCE [LARGE SCALE GENOMIC DNA]</scope>
    <source>
        <strain evidence="5">B10K-DU-027-49</strain>
        <tissue evidence="5">Muscle</tissue>
    </source>
</reference>
<accession>A0A7K5Y4U4</accession>
<dbReference type="Proteomes" id="UP000522270">
    <property type="component" value="Unassembled WGS sequence"/>
</dbReference>
<comment type="caution">
    <text evidence="5">The sequence shown here is derived from an EMBL/GenBank/DDBJ whole genome shotgun (WGS) entry which is preliminary data.</text>
</comment>
<dbReference type="PANTHER" id="PTHR24278">
    <property type="entry name" value="COAGULATION FACTOR"/>
    <property type="match status" value="1"/>
</dbReference>
<name>A0A7K5Y4U4_9AVES</name>
<dbReference type="FunFam" id="4.10.740.10:FF:000001">
    <property type="entry name" value="vitamin K-dependent protein S"/>
    <property type="match status" value="1"/>
</dbReference>
<feature type="transmembrane region" description="Helical" evidence="3">
    <location>
        <begin position="128"/>
        <end position="150"/>
    </location>
</feature>
<dbReference type="SMART" id="SM00069">
    <property type="entry name" value="GLA"/>
    <property type="match status" value="1"/>
</dbReference>
<keyword evidence="1" id="KW-1015">Disulfide bond</keyword>
<dbReference type="GO" id="GO:0005509">
    <property type="term" value="F:calcium ion binding"/>
    <property type="evidence" value="ECO:0007669"/>
    <property type="project" value="InterPro"/>
</dbReference>
<evidence type="ECO:0000256" key="3">
    <source>
        <dbReference type="SAM" id="Phobius"/>
    </source>
</evidence>
<evidence type="ECO:0000256" key="1">
    <source>
        <dbReference type="ARBA" id="ARBA00023157"/>
    </source>
</evidence>
<evidence type="ECO:0000259" key="4">
    <source>
        <dbReference type="PROSITE" id="PS50998"/>
    </source>
</evidence>
<evidence type="ECO:0000313" key="6">
    <source>
        <dbReference type="Proteomes" id="UP000522270"/>
    </source>
</evidence>
<dbReference type="PANTHER" id="PTHR24278:SF38">
    <property type="entry name" value="TRANSMEMBRANE GAMMA-CARBOXYGLUTAMIC ACID PROTEIN 4"/>
    <property type="match status" value="1"/>
</dbReference>
<proteinExistence type="predicted"/>
<feature type="domain" description="Gla" evidence="4">
    <location>
        <begin position="49"/>
        <end position="97"/>
    </location>
</feature>
<feature type="non-terminal residue" evidence="5">
    <location>
        <position position="1"/>
    </location>
</feature>
<dbReference type="OrthoDB" id="9945709at2759"/>
<dbReference type="EMBL" id="VYZE01000002">
    <property type="protein sequence ID" value="NWU60322.1"/>
    <property type="molecule type" value="Genomic_DNA"/>
</dbReference>
<dbReference type="PROSITE" id="PS50998">
    <property type="entry name" value="GLA_2"/>
    <property type="match status" value="1"/>
</dbReference>
<dbReference type="AlphaFoldDB" id="A0A7K5Y4U4"/>
<protein>
    <submittedName>
        <fullName evidence="5">TMG4 protein</fullName>
    </submittedName>
</protein>
<evidence type="ECO:0000256" key="2">
    <source>
        <dbReference type="SAM" id="MobiDB-lite"/>
    </source>
</evidence>
<dbReference type="Pfam" id="PF00594">
    <property type="entry name" value="Gla"/>
    <property type="match status" value="1"/>
</dbReference>
<organism evidence="5 6">
    <name type="scientific">Pterocles burchelli</name>
    <dbReference type="NCBI Taxonomy" id="2585816"/>
    <lineage>
        <taxon>Eukaryota</taxon>
        <taxon>Metazoa</taxon>
        <taxon>Chordata</taxon>
        <taxon>Craniata</taxon>
        <taxon>Vertebrata</taxon>
        <taxon>Euteleostomi</taxon>
        <taxon>Archelosauria</taxon>
        <taxon>Archosauria</taxon>
        <taxon>Dinosauria</taxon>
        <taxon>Saurischia</taxon>
        <taxon>Theropoda</taxon>
        <taxon>Coelurosauria</taxon>
        <taxon>Aves</taxon>
        <taxon>Neognathae</taxon>
        <taxon>Neoaves</taxon>
        <taxon>Columbimorphae</taxon>
        <taxon>Pterocliformes</taxon>
        <taxon>Pteroclidae</taxon>
        <taxon>Pterocles</taxon>
    </lineage>
</organism>
<dbReference type="SUPFAM" id="SSF57630">
    <property type="entry name" value="GLA-domain"/>
    <property type="match status" value="1"/>
</dbReference>
<feature type="region of interest" description="Disordered" evidence="2">
    <location>
        <begin position="186"/>
        <end position="235"/>
    </location>
</feature>
<dbReference type="InterPro" id="IPR035972">
    <property type="entry name" value="GLA-like_dom_SF"/>
</dbReference>
<keyword evidence="6" id="KW-1185">Reference proteome</keyword>
<feature type="non-terminal residue" evidence="5">
    <location>
        <position position="235"/>
    </location>
</feature>
<feature type="compositionally biased region" description="Pro residues" evidence="2">
    <location>
        <begin position="211"/>
        <end position="220"/>
    </location>
</feature>
<dbReference type="InterPro" id="IPR000294">
    <property type="entry name" value="GLA_domain"/>
</dbReference>
<dbReference type="InterPro" id="IPR017857">
    <property type="entry name" value="Coagulation_fac-like_Gla_dom"/>
</dbReference>
<dbReference type="GO" id="GO:0005886">
    <property type="term" value="C:plasma membrane"/>
    <property type="evidence" value="ECO:0007669"/>
    <property type="project" value="TreeGrafter"/>
</dbReference>
<dbReference type="InterPro" id="IPR050442">
    <property type="entry name" value="Peptidase_S1_coag_factors"/>
</dbReference>
<evidence type="ECO:0000313" key="5">
    <source>
        <dbReference type="EMBL" id="NWU60322.1"/>
    </source>
</evidence>
<keyword evidence="3" id="KW-0472">Membrane</keyword>
<keyword evidence="3" id="KW-1133">Transmembrane helix</keyword>
<dbReference type="GO" id="GO:0005615">
    <property type="term" value="C:extracellular space"/>
    <property type="evidence" value="ECO:0007669"/>
    <property type="project" value="TreeGrafter"/>
</dbReference>
<keyword evidence="3" id="KW-0812">Transmembrane</keyword>
<dbReference type="Gene3D" id="4.10.740.10">
    <property type="entry name" value="Coagulation Factor IX"/>
    <property type="match status" value="1"/>
</dbReference>